<keyword evidence="3" id="KW-0732">Signal</keyword>
<reference evidence="4" key="1">
    <citation type="submission" date="2022-11" db="EMBL/GenBank/DDBJ databases">
        <title>Centuries of genome instability and evolution in soft-shell clam transmissible cancer (bioRxiv).</title>
        <authorList>
            <person name="Hart S.F.M."/>
            <person name="Yonemitsu M.A."/>
            <person name="Giersch R.M."/>
            <person name="Beal B.F."/>
            <person name="Arriagada G."/>
            <person name="Davis B.W."/>
            <person name="Ostrander E.A."/>
            <person name="Goff S.P."/>
            <person name="Metzger M.J."/>
        </authorList>
    </citation>
    <scope>NUCLEOTIDE SEQUENCE</scope>
    <source>
        <strain evidence="4">MELC-2E11</strain>
        <tissue evidence="4">Siphon/mantle</tissue>
    </source>
</reference>
<feature type="transmembrane region" description="Helical" evidence="2">
    <location>
        <begin position="105"/>
        <end position="128"/>
    </location>
</feature>
<proteinExistence type="predicted"/>
<gene>
    <name evidence="4" type="ORF">MAR_023144</name>
</gene>
<accession>A0ABY7DPD0</accession>
<evidence type="ECO:0000313" key="4">
    <source>
        <dbReference type="EMBL" id="WAQ98771.1"/>
    </source>
</evidence>
<name>A0ABY7DPD0_MYAAR</name>
<feature type="compositionally biased region" description="Polar residues" evidence="1">
    <location>
        <begin position="140"/>
        <end position="157"/>
    </location>
</feature>
<evidence type="ECO:0000256" key="1">
    <source>
        <dbReference type="SAM" id="MobiDB-lite"/>
    </source>
</evidence>
<feature type="signal peptide" evidence="3">
    <location>
        <begin position="1"/>
        <end position="28"/>
    </location>
</feature>
<dbReference type="EMBL" id="CP111014">
    <property type="protein sequence ID" value="WAQ98771.1"/>
    <property type="molecule type" value="Genomic_DNA"/>
</dbReference>
<dbReference type="Proteomes" id="UP001164746">
    <property type="component" value="Chromosome 3"/>
</dbReference>
<keyword evidence="2" id="KW-1133">Transmembrane helix</keyword>
<protein>
    <submittedName>
        <fullName evidence="4">Uncharacterized protein</fullName>
    </submittedName>
</protein>
<keyword evidence="5" id="KW-1185">Reference proteome</keyword>
<sequence>MFSVLIMVDTRRIGIFLLCFVALSAVHGQPHHPGDHDWDDHSDDQDHPPGEEANIVLCAHVKEWPSGVQVYPGLVCPVHCCQRNDHVECCEEEEPEPVEHGKGRMLALIIVASLLAVLSIACFAFGCYKHKKAKLRKTRPTGSPNDGPPTYSQATNNYPTQPPPYTSPEPPIDTWNAGSGKETPIPPADVPIATAPSGTAKNSPVKAVRFSRNGKLTNDEI</sequence>
<feature type="compositionally biased region" description="Pro residues" evidence="1">
    <location>
        <begin position="160"/>
        <end position="171"/>
    </location>
</feature>
<feature type="region of interest" description="Disordered" evidence="1">
    <location>
        <begin position="135"/>
        <end position="221"/>
    </location>
</feature>
<feature type="chain" id="PRO_5046487122" evidence="3">
    <location>
        <begin position="29"/>
        <end position="221"/>
    </location>
</feature>
<keyword evidence="2" id="KW-0812">Transmembrane</keyword>
<evidence type="ECO:0000256" key="3">
    <source>
        <dbReference type="SAM" id="SignalP"/>
    </source>
</evidence>
<evidence type="ECO:0000256" key="2">
    <source>
        <dbReference type="SAM" id="Phobius"/>
    </source>
</evidence>
<keyword evidence="2" id="KW-0472">Membrane</keyword>
<organism evidence="4 5">
    <name type="scientific">Mya arenaria</name>
    <name type="common">Soft-shell clam</name>
    <dbReference type="NCBI Taxonomy" id="6604"/>
    <lineage>
        <taxon>Eukaryota</taxon>
        <taxon>Metazoa</taxon>
        <taxon>Spiralia</taxon>
        <taxon>Lophotrochozoa</taxon>
        <taxon>Mollusca</taxon>
        <taxon>Bivalvia</taxon>
        <taxon>Autobranchia</taxon>
        <taxon>Heteroconchia</taxon>
        <taxon>Euheterodonta</taxon>
        <taxon>Imparidentia</taxon>
        <taxon>Neoheterodontei</taxon>
        <taxon>Myida</taxon>
        <taxon>Myoidea</taxon>
        <taxon>Myidae</taxon>
        <taxon>Mya</taxon>
    </lineage>
</organism>
<evidence type="ECO:0000313" key="5">
    <source>
        <dbReference type="Proteomes" id="UP001164746"/>
    </source>
</evidence>